<dbReference type="GO" id="GO:0005524">
    <property type="term" value="F:ATP binding"/>
    <property type="evidence" value="ECO:0007669"/>
    <property type="project" value="UniProtKB-KW"/>
</dbReference>
<dbReference type="Proteomes" id="UP000434554">
    <property type="component" value="Unassembled WGS sequence"/>
</dbReference>
<dbReference type="GO" id="GO:0016887">
    <property type="term" value="F:ATP hydrolysis activity"/>
    <property type="evidence" value="ECO:0007669"/>
    <property type="project" value="InterPro"/>
</dbReference>
<dbReference type="InterPro" id="IPR003439">
    <property type="entry name" value="ABC_transporter-like_ATP-bd"/>
</dbReference>
<dbReference type="PANTHER" id="PTHR43023">
    <property type="entry name" value="PROTEIN TRIGALACTOSYLDIACYLGLYCEROL 3, CHLOROPLASTIC"/>
    <property type="match status" value="1"/>
</dbReference>
<feature type="domain" description="ABC transporter" evidence="4">
    <location>
        <begin position="2"/>
        <end position="238"/>
    </location>
</feature>
<proteinExistence type="predicted"/>
<dbReference type="RefSeq" id="WP_006556398.1">
    <property type="nucleotide sequence ID" value="NZ_CALMIE010000014.1"/>
</dbReference>
<dbReference type="PANTHER" id="PTHR43023:SF6">
    <property type="entry name" value="INTERMEMBRANE PHOSPHOLIPID TRANSPORT SYSTEM ATP-BINDING PROTEIN MLAF"/>
    <property type="match status" value="1"/>
</dbReference>
<evidence type="ECO:0000256" key="3">
    <source>
        <dbReference type="ARBA" id="ARBA00022840"/>
    </source>
</evidence>
<protein>
    <submittedName>
        <fullName evidence="5">ABC transporter ATP-binding protein</fullName>
    </submittedName>
</protein>
<reference evidence="5 6" key="1">
    <citation type="submission" date="2019-09" db="EMBL/GenBank/DDBJ databases">
        <title>Draft genome sequence of 3 type strains from the CCUG.</title>
        <authorList>
            <person name="Pineiro-Iglesias B."/>
            <person name="Tunovic T."/>
            <person name="Unosson C."/>
            <person name="Inganas E."/>
            <person name="Ohlen M."/>
            <person name="Cardew S."/>
            <person name="Jensie-Markopoulos S."/>
            <person name="Salva-Serra F."/>
            <person name="Jaen-Luchoro D."/>
            <person name="Karlsson R."/>
            <person name="Svensson-Stadler L."/>
            <person name="Chun J."/>
            <person name="Moore E."/>
        </authorList>
    </citation>
    <scope>NUCLEOTIDE SEQUENCE [LARGE SCALE GENOMIC DNA]</scope>
    <source>
        <strain evidence="5 6">CCUG 65427</strain>
    </source>
</reference>
<name>A0A833CA40_9FIRM</name>
<dbReference type="GeneID" id="83055265"/>
<dbReference type="SMART" id="SM00382">
    <property type="entry name" value="AAA"/>
    <property type="match status" value="1"/>
</dbReference>
<dbReference type="InterPro" id="IPR027417">
    <property type="entry name" value="P-loop_NTPase"/>
</dbReference>
<keyword evidence="3 5" id="KW-0067">ATP-binding</keyword>
<evidence type="ECO:0000259" key="4">
    <source>
        <dbReference type="PROSITE" id="PS50893"/>
    </source>
</evidence>
<sequence>MIELQDVVVAYADRVILDHVNLTIEDGETLVVLGGSGAGKSTILRLIIGLQRPNSGRILVDGVDVVGLSDDEFNKVREKMGMVFQYSALFDSMTVAENVAFGLRQHTELTNSDIQDIVQEKLDLVGLPDTGAYMPNELSGGMKKRISLARAIALNPCIILYDEPTSGLDPITSGTISKLIRGMQKHFHCTSIVVTHDMQSAFYVADRIALLDKGKFIEVSSPAEFRKSKNVLVQQFIHGGDIMETAGEGETLDEV</sequence>
<dbReference type="InterPro" id="IPR003593">
    <property type="entry name" value="AAA+_ATPase"/>
</dbReference>
<evidence type="ECO:0000256" key="2">
    <source>
        <dbReference type="ARBA" id="ARBA00022741"/>
    </source>
</evidence>
<keyword evidence="2" id="KW-0547">Nucleotide-binding</keyword>
<dbReference type="Pfam" id="PF00005">
    <property type="entry name" value="ABC_tran"/>
    <property type="match status" value="1"/>
</dbReference>
<gene>
    <name evidence="5" type="ORF">F8R14_08600</name>
</gene>
<keyword evidence="1" id="KW-0813">Transport</keyword>
<dbReference type="Gene3D" id="3.40.50.300">
    <property type="entry name" value="P-loop containing nucleotide triphosphate hydrolases"/>
    <property type="match status" value="1"/>
</dbReference>
<dbReference type="SUPFAM" id="SSF52540">
    <property type="entry name" value="P-loop containing nucleoside triphosphate hydrolases"/>
    <property type="match status" value="1"/>
</dbReference>
<evidence type="ECO:0000256" key="1">
    <source>
        <dbReference type="ARBA" id="ARBA00022448"/>
    </source>
</evidence>
<organism evidence="5 6">
    <name type="scientific">Veillonella seminalis</name>
    <dbReference type="NCBI Taxonomy" id="1502943"/>
    <lineage>
        <taxon>Bacteria</taxon>
        <taxon>Bacillati</taxon>
        <taxon>Bacillota</taxon>
        <taxon>Negativicutes</taxon>
        <taxon>Veillonellales</taxon>
        <taxon>Veillonellaceae</taxon>
        <taxon>Veillonella</taxon>
    </lineage>
</organism>
<accession>A0A833CA40</accession>
<dbReference type="PROSITE" id="PS50893">
    <property type="entry name" value="ABC_TRANSPORTER_2"/>
    <property type="match status" value="1"/>
</dbReference>
<comment type="caution">
    <text evidence="5">The sequence shown here is derived from an EMBL/GenBank/DDBJ whole genome shotgun (WGS) entry which is preliminary data.</text>
</comment>
<dbReference type="PROSITE" id="PS00211">
    <property type="entry name" value="ABC_TRANSPORTER_1"/>
    <property type="match status" value="1"/>
</dbReference>
<evidence type="ECO:0000313" key="5">
    <source>
        <dbReference type="EMBL" id="KAB1477349.1"/>
    </source>
</evidence>
<dbReference type="EMBL" id="WBKH01000009">
    <property type="protein sequence ID" value="KAB1477349.1"/>
    <property type="molecule type" value="Genomic_DNA"/>
</dbReference>
<dbReference type="AlphaFoldDB" id="A0A833CA40"/>
<dbReference type="InterPro" id="IPR017871">
    <property type="entry name" value="ABC_transporter-like_CS"/>
</dbReference>
<evidence type="ECO:0000313" key="6">
    <source>
        <dbReference type="Proteomes" id="UP000434554"/>
    </source>
</evidence>
<dbReference type="CDD" id="cd03261">
    <property type="entry name" value="ABC_Org_Solvent_Resistant"/>
    <property type="match status" value="1"/>
</dbReference>